<protein>
    <submittedName>
        <fullName evidence="1">Uncharacterized protein</fullName>
    </submittedName>
</protein>
<accession>A0A183MCA5</accession>
<evidence type="ECO:0000313" key="1">
    <source>
        <dbReference type="EMBL" id="VDP07770.1"/>
    </source>
</evidence>
<name>A0A183MCA5_9TREM</name>
<reference evidence="1 2" key="1">
    <citation type="submission" date="2018-11" db="EMBL/GenBank/DDBJ databases">
        <authorList>
            <consortium name="Pathogen Informatics"/>
        </authorList>
    </citation>
    <scope>NUCLEOTIDE SEQUENCE [LARGE SCALE GENOMIC DNA]</scope>
    <source>
        <strain evidence="1 2">Zambia</strain>
    </source>
</reference>
<dbReference type="AlphaFoldDB" id="A0A183MCA5"/>
<gene>
    <name evidence="1" type="ORF">SMRZ_LOCUS13680</name>
</gene>
<sequence length="67" mass="7896">MLCRNISNPTTLLRCRNPMRNQGYPDNKSLIDCEAGHEDEQKFGYQQVSYSFHHFQTIFCRLSILQT</sequence>
<proteinExistence type="predicted"/>
<dbReference type="EMBL" id="UZAI01010803">
    <property type="protein sequence ID" value="VDP07770.1"/>
    <property type="molecule type" value="Genomic_DNA"/>
</dbReference>
<dbReference type="Proteomes" id="UP000277204">
    <property type="component" value="Unassembled WGS sequence"/>
</dbReference>
<organism evidence="1 2">
    <name type="scientific">Schistosoma margrebowiei</name>
    <dbReference type="NCBI Taxonomy" id="48269"/>
    <lineage>
        <taxon>Eukaryota</taxon>
        <taxon>Metazoa</taxon>
        <taxon>Spiralia</taxon>
        <taxon>Lophotrochozoa</taxon>
        <taxon>Platyhelminthes</taxon>
        <taxon>Trematoda</taxon>
        <taxon>Digenea</taxon>
        <taxon>Strigeidida</taxon>
        <taxon>Schistosomatoidea</taxon>
        <taxon>Schistosomatidae</taxon>
        <taxon>Schistosoma</taxon>
    </lineage>
</organism>
<keyword evidence="2" id="KW-1185">Reference proteome</keyword>
<evidence type="ECO:0000313" key="2">
    <source>
        <dbReference type="Proteomes" id="UP000277204"/>
    </source>
</evidence>